<dbReference type="Proteomes" id="UP001440599">
    <property type="component" value="Unassembled WGS sequence"/>
</dbReference>
<evidence type="ECO:0000313" key="9">
    <source>
        <dbReference type="Proteomes" id="UP001440599"/>
    </source>
</evidence>
<dbReference type="InterPro" id="IPR052159">
    <property type="entry name" value="Competence_DNA_uptake"/>
</dbReference>
<dbReference type="InterPro" id="IPR004797">
    <property type="entry name" value="Competence_ComEC/Rec2"/>
</dbReference>
<keyword evidence="4 6" id="KW-1133">Transmembrane helix</keyword>
<evidence type="ECO:0000313" key="8">
    <source>
        <dbReference type="EMBL" id="MEQ2457409.1"/>
    </source>
</evidence>
<accession>A0ABV1ES39</accession>
<keyword evidence="9" id="KW-1185">Reference proteome</keyword>
<keyword evidence="2" id="KW-1003">Cell membrane</keyword>
<dbReference type="Pfam" id="PF13567">
    <property type="entry name" value="DUF4131"/>
    <property type="match status" value="1"/>
</dbReference>
<dbReference type="PANTHER" id="PTHR30619">
    <property type="entry name" value="DNA INTERNALIZATION/COMPETENCE PROTEIN COMEC/REC2"/>
    <property type="match status" value="1"/>
</dbReference>
<proteinExistence type="predicted"/>
<feature type="transmembrane region" description="Helical" evidence="6">
    <location>
        <begin position="320"/>
        <end position="345"/>
    </location>
</feature>
<feature type="transmembrane region" description="Helical" evidence="6">
    <location>
        <begin position="27"/>
        <end position="45"/>
    </location>
</feature>
<dbReference type="RefSeq" id="WP_349141260.1">
    <property type="nucleotide sequence ID" value="NZ_JBBMFT010000013.1"/>
</dbReference>
<dbReference type="EMBL" id="JBBMFT010000013">
    <property type="protein sequence ID" value="MEQ2457409.1"/>
    <property type="molecule type" value="Genomic_DNA"/>
</dbReference>
<evidence type="ECO:0000256" key="4">
    <source>
        <dbReference type="ARBA" id="ARBA00022989"/>
    </source>
</evidence>
<evidence type="ECO:0000256" key="6">
    <source>
        <dbReference type="SAM" id="Phobius"/>
    </source>
</evidence>
<feature type="domain" description="Metallo-beta-lactamase" evidence="7">
    <location>
        <begin position="528"/>
        <end position="722"/>
    </location>
</feature>
<dbReference type="SMART" id="SM00849">
    <property type="entry name" value="Lactamase_B"/>
    <property type="match status" value="1"/>
</dbReference>
<dbReference type="Pfam" id="PF00753">
    <property type="entry name" value="Lactamase_B"/>
    <property type="match status" value="1"/>
</dbReference>
<feature type="transmembrane region" description="Helical" evidence="6">
    <location>
        <begin position="434"/>
        <end position="454"/>
    </location>
</feature>
<evidence type="ECO:0000256" key="5">
    <source>
        <dbReference type="ARBA" id="ARBA00023136"/>
    </source>
</evidence>
<evidence type="ECO:0000259" key="7">
    <source>
        <dbReference type="SMART" id="SM00849"/>
    </source>
</evidence>
<dbReference type="InterPro" id="IPR025405">
    <property type="entry name" value="DUF4131"/>
</dbReference>
<protein>
    <submittedName>
        <fullName evidence="8">DNA internalization-related competence protein ComEC/Rec2</fullName>
    </submittedName>
</protein>
<dbReference type="Pfam" id="PF03772">
    <property type="entry name" value="Competence"/>
    <property type="match status" value="1"/>
</dbReference>
<name>A0ABV1ES39_9FIRM</name>
<feature type="transmembrane region" description="Helical" evidence="6">
    <location>
        <begin position="492"/>
        <end position="512"/>
    </location>
</feature>
<comment type="caution">
    <text evidence="8">The sequence shown here is derived from an EMBL/GenBank/DDBJ whole genome shotgun (WGS) entry which is preliminary data.</text>
</comment>
<evidence type="ECO:0000256" key="3">
    <source>
        <dbReference type="ARBA" id="ARBA00022692"/>
    </source>
</evidence>
<dbReference type="PANTHER" id="PTHR30619:SF1">
    <property type="entry name" value="RECOMBINATION PROTEIN 2"/>
    <property type="match status" value="1"/>
</dbReference>
<sequence length="757" mass="79008">MRRLAWFAGALSAGVFLAVYLLPEGARVPGAAVCALAALTGLLLDGTRRLRVLLVGFGLAAGLLWTGVYGSLILAPADALSGSEGTVEAQVTGWPEDSGFGSRVLARLHPVEGGSIPALLYLEEGAPDLRPGDTVRVTAELRTAGVMAGDPTDYYYARGIRLIAYARGPAECRRPERPPVWSWPAYVSRALQESVARIFPDDAAPLVTALLTGDKSQLPAGTYSDLQRAGLAHVVAVSGLHVSFLSGLVSALLGRRRRRSAVVGIALMAFFAAVAGATPSVLRAAFMQSMLLLAPLLGREEDPPTALSTILMLLLLYNPYAAASVSLQLSFAATAGICLFTGPLCAYGQARLPARPKGFWPRTAALAANFLLSSLAVTLGALAFTTPLTALHFQSISLAAPLSNLLGLWAVSDAFLGGLAAAVLGLVLPGPARLLAEVVALPVRYLLALAGAIARLPFASVSTQSVYLRVWLALAYALLLLWLLGRRRGGRPLLPVGLATAALCAALVFQAADRSGGALTVSVLDVGQGLSVALCSQGQIALVDCGGSGAEDAGDVAADYVQSLGRSRIDLLVLTHYHEDHAGGVPELLERVEVGLLVLPDVEEEDPLRQEILALAAERGIDTLLLGEDTRVALGEASLRIYAPLGSGGSNEEGLSVLCTAGDFDALITGDMNDTVERRLVKYGALPDTELLVVGHHGSKYATSEELLLAARPETAVISVGYNSYGHPAPETLERLAAAGCAVYRTDWSGTVTITAT</sequence>
<feature type="transmembrane region" description="Helical" evidence="6">
    <location>
        <begin position="366"/>
        <end position="386"/>
    </location>
</feature>
<keyword evidence="5 6" id="KW-0472">Membrane</keyword>
<feature type="transmembrane region" description="Helical" evidence="6">
    <location>
        <begin position="406"/>
        <end position="427"/>
    </location>
</feature>
<dbReference type="Gene3D" id="3.60.15.10">
    <property type="entry name" value="Ribonuclease Z/Hydroxyacylglutathione hydrolase-like"/>
    <property type="match status" value="1"/>
</dbReference>
<comment type="subcellular location">
    <subcellularLocation>
        <location evidence="1">Cell membrane</location>
        <topology evidence="1">Multi-pass membrane protein</topology>
    </subcellularLocation>
</comment>
<dbReference type="CDD" id="cd07731">
    <property type="entry name" value="ComA-like_MBL-fold"/>
    <property type="match status" value="1"/>
</dbReference>
<dbReference type="NCBIfam" id="TIGR00361">
    <property type="entry name" value="ComEC_Rec2"/>
    <property type="match status" value="1"/>
</dbReference>
<evidence type="ECO:0000256" key="2">
    <source>
        <dbReference type="ARBA" id="ARBA00022475"/>
    </source>
</evidence>
<dbReference type="InterPro" id="IPR001279">
    <property type="entry name" value="Metallo-B-lactamas"/>
</dbReference>
<evidence type="ECO:0000256" key="1">
    <source>
        <dbReference type="ARBA" id="ARBA00004651"/>
    </source>
</evidence>
<gene>
    <name evidence="8" type="ORF">WMO45_12850</name>
</gene>
<feature type="transmembrane region" description="Helical" evidence="6">
    <location>
        <begin position="261"/>
        <end position="282"/>
    </location>
</feature>
<dbReference type="InterPro" id="IPR035681">
    <property type="entry name" value="ComA-like_MBL"/>
</dbReference>
<dbReference type="SUPFAM" id="SSF56281">
    <property type="entry name" value="Metallo-hydrolase/oxidoreductase"/>
    <property type="match status" value="1"/>
</dbReference>
<feature type="transmembrane region" description="Helical" evidence="6">
    <location>
        <begin position="52"/>
        <end position="75"/>
    </location>
</feature>
<dbReference type="InterPro" id="IPR004477">
    <property type="entry name" value="ComEC_N"/>
</dbReference>
<dbReference type="InterPro" id="IPR036866">
    <property type="entry name" value="RibonucZ/Hydroxyglut_hydro"/>
</dbReference>
<dbReference type="NCBIfam" id="TIGR00360">
    <property type="entry name" value="ComEC_N-term"/>
    <property type="match status" value="1"/>
</dbReference>
<keyword evidence="3 6" id="KW-0812">Transmembrane</keyword>
<feature type="transmembrane region" description="Helical" evidence="6">
    <location>
        <begin position="231"/>
        <end position="254"/>
    </location>
</feature>
<reference evidence="8 9" key="1">
    <citation type="submission" date="2024-03" db="EMBL/GenBank/DDBJ databases">
        <title>Human intestinal bacterial collection.</title>
        <authorList>
            <person name="Pauvert C."/>
            <person name="Hitch T.C.A."/>
            <person name="Clavel T."/>
        </authorList>
    </citation>
    <scope>NUCLEOTIDE SEQUENCE [LARGE SCALE GENOMIC DNA]</scope>
    <source>
        <strain evidence="8 9">CLA-AP-H34</strain>
    </source>
</reference>
<organism evidence="8 9">
    <name type="scientific">Flavonifractor hominis</name>
    <dbReference type="NCBI Taxonomy" id="3133178"/>
    <lineage>
        <taxon>Bacteria</taxon>
        <taxon>Bacillati</taxon>
        <taxon>Bacillota</taxon>
        <taxon>Clostridia</taxon>
        <taxon>Eubacteriales</taxon>
        <taxon>Oscillospiraceae</taxon>
        <taxon>Flavonifractor</taxon>
    </lineage>
</organism>
<feature type="transmembrane region" description="Helical" evidence="6">
    <location>
        <begin position="466"/>
        <end position="485"/>
    </location>
</feature>